<dbReference type="EMBL" id="JASNRB020000001">
    <property type="protein sequence ID" value="MFJ1466123.1"/>
    <property type="molecule type" value="Genomic_DNA"/>
</dbReference>
<accession>A0ACC7M3H5</accession>
<evidence type="ECO:0000313" key="2">
    <source>
        <dbReference type="Proteomes" id="UP001168096"/>
    </source>
</evidence>
<comment type="caution">
    <text evidence="1">The sequence shown here is derived from an EMBL/GenBank/DDBJ whole genome shotgun (WGS) entry which is preliminary data.</text>
</comment>
<organism evidence="1 2">
    <name type="scientific">Massilia orientalis</name>
    <dbReference type="NCBI Taxonomy" id="3050128"/>
    <lineage>
        <taxon>Bacteria</taxon>
        <taxon>Pseudomonadati</taxon>
        <taxon>Pseudomonadota</taxon>
        <taxon>Betaproteobacteria</taxon>
        <taxon>Burkholderiales</taxon>
        <taxon>Oxalobacteraceae</taxon>
        <taxon>Telluria group</taxon>
        <taxon>Massilia</taxon>
    </lineage>
</organism>
<protein>
    <submittedName>
        <fullName evidence="1">Family 43 glycosylhydrolase</fullName>
    </submittedName>
</protein>
<proteinExistence type="predicted"/>
<keyword evidence="2" id="KW-1185">Reference proteome</keyword>
<name>A0ACC7M3H5_9BURK</name>
<reference evidence="1" key="1">
    <citation type="submission" date="2024-11" db="EMBL/GenBank/DDBJ databases">
        <title>Description of Massilia orientalis sp. nov., isolated from rhizosphere soil of Ageratina adenophora.</title>
        <authorList>
            <person name="Wang Y."/>
        </authorList>
    </citation>
    <scope>NUCLEOTIDE SEQUENCE</scope>
    <source>
        <strain evidence="1">YIM B02787</strain>
    </source>
</reference>
<evidence type="ECO:0000313" key="1">
    <source>
        <dbReference type="EMBL" id="MFJ1466123.1"/>
    </source>
</evidence>
<sequence length="324" mass="35855">MKRRTVLTALGAAALSGCAGIKPASQQDAYVFAYFIDNGQDGLHLAGSDDGYRWEALNGGRSYVAPTVGKAKLMRDPCIVRGPDGIYHMVWTSGWNETGIGYASSPDLVHWSPQRELPVMAHEPTTLNAWAPEIAWDEKRGEYLIFWSSTIPGRFAASEAAGDDAGANKYNHRIYATTTRDFAAFTPTRLFYDPGFSVIDATFLRTHRGDWLLVKDETRHPPRKYLQLARAAGLQGPFEPLGAPISPAGLWTEGPTALQVGDDVIVYYDAYTTKHYGALRSRDLVHWEDVTAQMRFPDESTARRMRHGTALQVPADVLAALRRP</sequence>
<dbReference type="Proteomes" id="UP001168096">
    <property type="component" value="Unassembled WGS sequence"/>
</dbReference>
<gene>
    <name evidence="1" type="ORF">QPK29_000250</name>
</gene>